<dbReference type="PROSITE" id="PS50829">
    <property type="entry name" value="GYF"/>
    <property type="match status" value="1"/>
</dbReference>
<evidence type="ECO:0000259" key="2">
    <source>
        <dbReference type="PROSITE" id="PS50829"/>
    </source>
</evidence>
<evidence type="ECO:0000256" key="1">
    <source>
        <dbReference type="SAM" id="MobiDB-lite"/>
    </source>
</evidence>
<feature type="compositionally biased region" description="Acidic residues" evidence="1">
    <location>
        <begin position="1"/>
        <end position="15"/>
    </location>
</feature>
<dbReference type="SMART" id="SM00444">
    <property type="entry name" value="GYF"/>
    <property type="match status" value="1"/>
</dbReference>
<name>A0A5N6L390_9ROSI</name>
<protein>
    <recommendedName>
        <fullName evidence="2">GYF domain-containing protein</fullName>
    </recommendedName>
</protein>
<dbReference type="SUPFAM" id="SSF55277">
    <property type="entry name" value="GYF domain"/>
    <property type="match status" value="1"/>
</dbReference>
<evidence type="ECO:0000313" key="3">
    <source>
        <dbReference type="EMBL" id="KAB8627240.1"/>
    </source>
</evidence>
<dbReference type="GO" id="GO:0005682">
    <property type="term" value="C:U5 snRNP"/>
    <property type="evidence" value="ECO:0007669"/>
    <property type="project" value="InterPro"/>
</dbReference>
<dbReference type="PANTHER" id="PTHR13138:SF3">
    <property type="entry name" value="CD2 ANTIGEN CYTOPLASMIC TAIL-BINDING PROTEIN 2"/>
    <property type="match status" value="1"/>
</dbReference>
<feature type="compositionally biased region" description="Basic and acidic residues" evidence="1">
    <location>
        <begin position="54"/>
        <end position="66"/>
    </location>
</feature>
<dbReference type="InterPro" id="IPR035445">
    <property type="entry name" value="GYF-like_dom_sf"/>
</dbReference>
<feature type="domain" description="GYF" evidence="2">
    <location>
        <begin position="78"/>
        <end position="135"/>
    </location>
</feature>
<dbReference type="OrthoDB" id="331341at2759"/>
<dbReference type="EMBL" id="VIBQ01000076">
    <property type="protein sequence ID" value="KAB8627240.1"/>
    <property type="molecule type" value="Genomic_DNA"/>
</dbReference>
<comment type="caution">
    <text evidence="3">The sequence shown here is derived from an EMBL/GenBank/DDBJ whole genome shotgun (WGS) entry which is preliminary data.</text>
</comment>
<feature type="region of interest" description="Disordered" evidence="1">
    <location>
        <begin position="1"/>
        <end position="23"/>
    </location>
</feature>
<keyword evidence="4" id="KW-1185">Reference proteome</keyword>
<dbReference type="Gene3D" id="3.30.1490.40">
    <property type="match status" value="1"/>
</dbReference>
<gene>
    <name evidence="3" type="ORF">FH972_026073</name>
</gene>
<sequence>MDVDEEKDADKDDPEEQARKEAVESITAAADQLMTRGQDEVYEAERELLIRQYKRETGEDWKDDSRSGAQGPSDDAATSQWEYQWADARDGGEIHGPYAGTEMAAWTGAGYFGEGVQFRQAPAGLAVWGHVKPLSEGCSRTMSTGQSLDVTA</sequence>
<dbReference type="Pfam" id="PF02213">
    <property type="entry name" value="GYF"/>
    <property type="match status" value="1"/>
</dbReference>
<dbReference type="InterPro" id="IPR039905">
    <property type="entry name" value="CD2BP2/Lin1"/>
</dbReference>
<organism evidence="3 4">
    <name type="scientific">Carpinus fangiana</name>
    <dbReference type="NCBI Taxonomy" id="176857"/>
    <lineage>
        <taxon>Eukaryota</taxon>
        <taxon>Viridiplantae</taxon>
        <taxon>Streptophyta</taxon>
        <taxon>Embryophyta</taxon>
        <taxon>Tracheophyta</taxon>
        <taxon>Spermatophyta</taxon>
        <taxon>Magnoliopsida</taxon>
        <taxon>eudicotyledons</taxon>
        <taxon>Gunneridae</taxon>
        <taxon>Pentapetalae</taxon>
        <taxon>rosids</taxon>
        <taxon>fabids</taxon>
        <taxon>Fagales</taxon>
        <taxon>Betulaceae</taxon>
        <taxon>Carpinus</taxon>
    </lineage>
</organism>
<dbReference type="Proteomes" id="UP000327013">
    <property type="component" value="Unassembled WGS sequence"/>
</dbReference>
<evidence type="ECO:0000313" key="4">
    <source>
        <dbReference type="Proteomes" id="UP000327013"/>
    </source>
</evidence>
<accession>A0A5N6L390</accession>
<dbReference type="AlphaFoldDB" id="A0A5N6L390"/>
<feature type="region of interest" description="Disordered" evidence="1">
    <location>
        <begin position="54"/>
        <end position="80"/>
    </location>
</feature>
<dbReference type="InterPro" id="IPR003169">
    <property type="entry name" value="GYF"/>
</dbReference>
<proteinExistence type="predicted"/>
<reference evidence="3 4" key="1">
    <citation type="submission" date="2019-06" db="EMBL/GenBank/DDBJ databases">
        <title>A chromosomal-level reference genome of Carpinus fangiana (Coryloideae, Betulaceae).</title>
        <authorList>
            <person name="Yang X."/>
            <person name="Wang Z."/>
            <person name="Zhang L."/>
            <person name="Hao G."/>
            <person name="Liu J."/>
            <person name="Yang Y."/>
        </authorList>
    </citation>
    <scope>NUCLEOTIDE SEQUENCE [LARGE SCALE GENOMIC DNA]</scope>
    <source>
        <strain evidence="3">Cfa_2016G</strain>
        <tissue evidence="3">Leaf</tissue>
    </source>
</reference>
<dbReference type="PANTHER" id="PTHR13138">
    <property type="entry name" value="PROTEIN LIN1"/>
    <property type="match status" value="1"/>
</dbReference>